<evidence type="ECO:0000313" key="2">
    <source>
        <dbReference type="EMBL" id="RAO95047.1"/>
    </source>
</evidence>
<evidence type="ECO:0000256" key="1">
    <source>
        <dbReference type="SAM" id="MobiDB-lite"/>
    </source>
</evidence>
<name>A0A328PRW0_9MOLU</name>
<comment type="caution">
    <text evidence="2">The sequence shown here is derived from an EMBL/GenBank/DDBJ whole genome shotgun (WGS) entry which is preliminary data.</text>
</comment>
<reference evidence="3" key="1">
    <citation type="submission" date="2018-06" db="EMBL/GenBank/DDBJ databases">
        <authorList>
            <person name="Martinez Ocampo F."/>
            <person name="Quiroz Castaneda R.E."/>
            <person name="Rojas Lopez X."/>
        </authorList>
    </citation>
    <scope>NUCLEOTIDE SEQUENCE [LARGE SCALE GENOMIC DNA]</scope>
    <source>
        <strain evidence="3">INIFAP02</strain>
    </source>
</reference>
<feature type="compositionally biased region" description="Low complexity" evidence="1">
    <location>
        <begin position="202"/>
        <end position="222"/>
    </location>
</feature>
<evidence type="ECO:0000313" key="3">
    <source>
        <dbReference type="Proteomes" id="UP000249762"/>
    </source>
</evidence>
<gene>
    <name evidence="2" type="ORF">DNK47_01700</name>
</gene>
<dbReference type="Proteomes" id="UP000249762">
    <property type="component" value="Unassembled WGS sequence"/>
</dbReference>
<dbReference type="RefSeq" id="WP_146737511.1">
    <property type="nucleotide sequence ID" value="NZ_QKVO01000005.1"/>
</dbReference>
<organism evidence="2 3">
    <name type="scientific">Mycoplasma wenyonii</name>
    <dbReference type="NCBI Taxonomy" id="65123"/>
    <lineage>
        <taxon>Bacteria</taxon>
        <taxon>Bacillati</taxon>
        <taxon>Mycoplasmatota</taxon>
        <taxon>Mollicutes</taxon>
        <taxon>Mycoplasmataceae</taxon>
        <taxon>Mycoplasma</taxon>
    </lineage>
</organism>
<protein>
    <submittedName>
        <fullName evidence="2">Uncharacterized protein</fullName>
    </submittedName>
</protein>
<dbReference type="AlphaFoldDB" id="A0A328PRW0"/>
<feature type="region of interest" description="Disordered" evidence="1">
    <location>
        <begin position="202"/>
        <end position="228"/>
    </location>
</feature>
<sequence length="358" mass="40725">MYLFAKLIGIASAIISTGTVSSVVIPYLKESGLVNWLYQADKSNSQHDFQHLEKTASSRLKKLEEWLKRLTSAKSTATWLKSQEFQNIERLFSTITSTTEKLKNLFIKITNSLTKLEEKRKSFTDYSTQKLDQQKRENLQKTLKESYSTLIQHLTKWDTYLSKINCFIKQENNKENEKCKKSDENSPSLFSLLVEATASALTSDKTGGGDSSSSSSSSSSAEGAEKAKKELAEVQKALSEQIKTLQQKSDIYSLQQGYATVKEKIATVALKYLDWMLKTLEEQVKALEEEIKKDGDQSTEISQEINNLQSQLNSSHTNYTIYKKSETTFHDWSEIFKGRILKNKNDKDLEVQLTSEPK</sequence>
<dbReference type="EMBL" id="QKVO01000005">
    <property type="protein sequence ID" value="RAO95047.1"/>
    <property type="molecule type" value="Genomic_DNA"/>
</dbReference>
<accession>A0A328PRW0</accession>
<keyword evidence="3" id="KW-1185">Reference proteome</keyword>
<proteinExistence type="predicted"/>